<dbReference type="InterPro" id="IPR042175">
    <property type="entry name" value="Cell/Rod_MreC_2"/>
</dbReference>
<dbReference type="NCBIfam" id="NF010527">
    <property type="entry name" value="PRK13922.6-2"/>
    <property type="match status" value="1"/>
</dbReference>
<feature type="transmembrane region" description="Helical" evidence="6">
    <location>
        <begin position="12"/>
        <end position="28"/>
    </location>
</feature>
<dbReference type="GO" id="GO:0005886">
    <property type="term" value="C:plasma membrane"/>
    <property type="evidence" value="ECO:0007669"/>
    <property type="project" value="TreeGrafter"/>
</dbReference>
<feature type="region of interest" description="Disordered" evidence="5">
    <location>
        <begin position="248"/>
        <end position="279"/>
    </location>
</feature>
<evidence type="ECO:0000256" key="6">
    <source>
        <dbReference type="SAM" id="Phobius"/>
    </source>
</evidence>
<dbReference type="PANTHER" id="PTHR34138:SF1">
    <property type="entry name" value="CELL SHAPE-DETERMINING PROTEIN MREC"/>
    <property type="match status" value="1"/>
</dbReference>
<keyword evidence="3" id="KW-0133">Cell shape</keyword>
<sequence>MYAVRRWWDRNGIRLGLIGLALGSAWLIRQTQGGLIYEVYRGLAQPFVPQTPQVEQSKDPKVLELEQRLVELESQNRQLQELLGYVEKHPSGGTVAPVIGRSADHWWQQVILGRGSKDGIQIGAIVSGDGGIVGRVVQVTPNTSRVLLISDPTSQVGVTISRSRNMGYIRGQAANRVIMEFFDKVPDVRPGDVVSTSSYSQIFPAGLPVGVVESVNLNKSPAPEAVVALSAPISRLEWVIVSPNPKAGAAELSSHTDLDPNHKNQLESASGVASAEDRP</sequence>
<dbReference type="NCBIfam" id="TIGR00219">
    <property type="entry name" value="mreC"/>
    <property type="match status" value="1"/>
</dbReference>
<dbReference type="Gene3D" id="2.40.10.340">
    <property type="entry name" value="Rod shape-determining protein MreC, domain 1"/>
    <property type="match status" value="1"/>
</dbReference>
<feature type="compositionally biased region" description="Basic and acidic residues" evidence="5">
    <location>
        <begin position="254"/>
        <end position="265"/>
    </location>
</feature>
<keyword evidence="6" id="KW-1133">Transmembrane helix</keyword>
<dbReference type="AlphaFoldDB" id="A0AA96WFQ1"/>
<evidence type="ECO:0000256" key="2">
    <source>
        <dbReference type="ARBA" id="ARBA00013855"/>
    </source>
</evidence>
<proteinExistence type="inferred from homology"/>
<organism evidence="8">
    <name type="scientific">Leptolyngbya sp. NK1-12</name>
    <dbReference type="NCBI Taxonomy" id="2547451"/>
    <lineage>
        <taxon>Bacteria</taxon>
        <taxon>Bacillati</taxon>
        <taxon>Cyanobacteriota</taxon>
        <taxon>Cyanophyceae</taxon>
        <taxon>Leptolyngbyales</taxon>
        <taxon>Leptolyngbyaceae</taxon>
        <taxon>Leptolyngbya group</taxon>
        <taxon>Leptolyngbya</taxon>
    </lineage>
</organism>
<dbReference type="InterPro" id="IPR055342">
    <property type="entry name" value="MreC_beta-barrel_core"/>
</dbReference>
<dbReference type="InterPro" id="IPR042177">
    <property type="entry name" value="Cell/Rod_1"/>
</dbReference>
<dbReference type="EMBL" id="CP053586">
    <property type="protein sequence ID" value="WNZ23765.1"/>
    <property type="molecule type" value="Genomic_DNA"/>
</dbReference>
<evidence type="ECO:0000256" key="5">
    <source>
        <dbReference type="SAM" id="MobiDB-lite"/>
    </source>
</evidence>
<reference evidence="8" key="1">
    <citation type="submission" date="2020-05" db="EMBL/GenBank/DDBJ databases">
        <authorList>
            <person name="Zhu T."/>
            <person name="Keshari N."/>
            <person name="Lu X."/>
        </authorList>
    </citation>
    <scope>NUCLEOTIDE SEQUENCE</scope>
    <source>
        <strain evidence="8">NK1-12</strain>
    </source>
</reference>
<evidence type="ECO:0000259" key="7">
    <source>
        <dbReference type="Pfam" id="PF04085"/>
    </source>
</evidence>
<protein>
    <recommendedName>
        <fullName evidence="2">Cell shape-determining protein MreC</fullName>
    </recommendedName>
    <alternativeName>
        <fullName evidence="4">Cell shape protein MreC</fullName>
    </alternativeName>
</protein>
<keyword evidence="6" id="KW-0812">Transmembrane</keyword>
<feature type="domain" description="Rod shape-determining protein MreC beta-barrel core" evidence="7">
    <location>
        <begin position="98"/>
        <end position="241"/>
    </location>
</feature>
<comment type="similarity">
    <text evidence="1">Belongs to the MreC family.</text>
</comment>
<keyword evidence="6" id="KW-0472">Membrane</keyword>
<dbReference type="Gene3D" id="2.40.10.350">
    <property type="entry name" value="Rod shape-determining protein MreC, domain 2"/>
    <property type="match status" value="1"/>
</dbReference>
<evidence type="ECO:0000256" key="3">
    <source>
        <dbReference type="ARBA" id="ARBA00022960"/>
    </source>
</evidence>
<dbReference type="PANTHER" id="PTHR34138">
    <property type="entry name" value="CELL SHAPE-DETERMINING PROTEIN MREC"/>
    <property type="match status" value="1"/>
</dbReference>
<evidence type="ECO:0000313" key="8">
    <source>
        <dbReference type="EMBL" id="WNZ23765.1"/>
    </source>
</evidence>
<accession>A0AA96WFQ1</accession>
<name>A0AA96WFQ1_9CYAN</name>
<dbReference type="Pfam" id="PF04085">
    <property type="entry name" value="MreC"/>
    <property type="match status" value="1"/>
</dbReference>
<dbReference type="InterPro" id="IPR007221">
    <property type="entry name" value="MreC"/>
</dbReference>
<evidence type="ECO:0000256" key="4">
    <source>
        <dbReference type="ARBA" id="ARBA00032089"/>
    </source>
</evidence>
<evidence type="ECO:0000256" key="1">
    <source>
        <dbReference type="ARBA" id="ARBA00009369"/>
    </source>
</evidence>
<dbReference type="RefSeq" id="WP_316435506.1">
    <property type="nucleotide sequence ID" value="NZ_CP053586.1"/>
</dbReference>
<dbReference type="GO" id="GO:0008360">
    <property type="term" value="P:regulation of cell shape"/>
    <property type="evidence" value="ECO:0007669"/>
    <property type="project" value="UniProtKB-KW"/>
</dbReference>
<gene>
    <name evidence="8" type="primary">mreC</name>
    <name evidence="8" type="ORF">HJG54_13485</name>
</gene>